<dbReference type="STRING" id="767817.Desgi_4539"/>
<accession>R4KQE7</accession>
<protein>
    <submittedName>
        <fullName evidence="2">Uncharacterized protein</fullName>
    </submittedName>
</protein>
<reference evidence="2 3" key="1">
    <citation type="submission" date="2012-01" db="EMBL/GenBank/DDBJ databases">
        <title>Complete sequence of Desulfotomaculum gibsoniae DSM 7213.</title>
        <authorList>
            <consortium name="US DOE Joint Genome Institute"/>
            <person name="Lucas S."/>
            <person name="Han J."/>
            <person name="Lapidus A."/>
            <person name="Cheng J.-F."/>
            <person name="Goodwin L."/>
            <person name="Pitluck S."/>
            <person name="Peters L."/>
            <person name="Ovchinnikova G."/>
            <person name="Teshima H."/>
            <person name="Detter J.C."/>
            <person name="Han C."/>
            <person name="Tapia R."/>
            <person name="Land M."/>
            <person name="Hauser L."/>
            <person name="Kyrpides N."/>
            <person name="Ivanova N."/>
            <person name="Pagani I."/>
            <person name="Parshina S."/>
            <person name="Plugge C."/>
            <person name="Muyzer G."/>
            <person name="Kuever J."/>
            <person name="Ivanova A."/>
            <person name="Nazina T."/>
            <person name="Klenk H.-P."/>
            <person name="Brambilla E."/>
            <person name="Spring S."/>
            <person name="Stams A.F."/>
            <person name="Woyke T."/>
        </authorList>
    </citation>
    <scope>NUCLEOTIDE SEQUENCE [LARGE SCALE GENOMIC DNA]</scope>
    <source>
        <strain evidence="2 3">DSM 7213</strain>
    </source>
</reference>
<evidence type="ECO:0000313" key="2">
    <source>
        <dbReference type="EMBL" id="AGL03767.1"/>
    </source>
</evidence>
<dbReference type="KEGG" id="dgi:Desgi_4539"/>
<feature type="transmembrane region" description="Helical" evidence="1">
    <location>
        <begin position="112"/>
        <end position="136"/>
    </location>
</feature>
<dbReference type="Proteomes" id="UP000013520">
    <property type="component" value="Chromosome"/>
</dbReference>
<keyword evidence="1" id="KW-1133">Transmembrane helix</keyword>
<feature type="transmembrane region" description="Helical" evidence="1">
    <location>
        <begin position="73"/>
        <end position="92"/>
    </location>
</feature>
<dbReference type="HOGENOM" id="CLU_1110027_0_0_9"/>
<keyword evidence="1" id="KW-0812">Transmembrane</keyword>
<proteinExistence type="predicted"/>
<sequence length="250" mass="29026">MGFIPSRRHSRGWGHWLSELLSVLVGMTAKQLGYGAGRFSLPSWLLNYWKVIISDFVVWWTKGWREIMKRLNFKYILFGLAFIGIVITFPLIMDRWIIGNTVYSNIDNSVWVSFFGSYIGAILGGIFTFIGVKITLYNSVEKEKQRDMLVLQLKLTYNDIYRFANSNPENKYPIQQFLVDKGWPDRLATIHSNINRKDFQNIYMWFAALEFLKTHQDENGLVKASIIKASFGDILSDVSELIERLEKSSI</sequence>
<keyword evidence="1" id="KW-0472">Membrane</keyword>
<evidence type="ECO:0000256" key="1">
    <source>
        <dbReference type="SAM" id="Phobius"/>
    </source>
</evidence>
<keyword evidence="3" id="KW-1185">Reference proteome</keyword>
<dbReference type="AlphaFoldDB" id="R4KQE7"/>
<gene>
    <name evidence="2" type="ORF">Desgi_4539</name>
</gene>
<organism evidence="2 3">
    <name type="scientific">Desulfoscipio gibsoniae DSM 7213</name>
    <dbReference type="NCBI Taxonomy" id="767817"/>
    <lineage>
        <taxon>Bacteria</taxon>
        <taxon>Bacillati</taxon>
        <taxon>Bacillota</taxon>
        <taxon>Clostridia</taxon>
        <taxon>Eubacteriales</taxon>
        <taxon>Desulfallaceae</taxon>
        <taxon>Desulfoscipio</taxon>
    </lineage>
</organism>
<evidence type="ECO:0000313" key="3">
    <source>
        <dbReference type="Proteomes" id="UP000013520"/>
    </source>
</evidence>
<dbReference type="EMBL" id="CP003273">
    <property type="protein sequence ID" value="AGL03767.1"/>
    <property type="molecule type" value="Genomic_DNA"/>
</dbReference>
<name>R4KQE7_9FIRM</name>